<name>A0A7K3MDW5_9ACTN</name>
<keyword evidence="1" id="KW-0472">Membrane</keyword>
<evidence type="ECO:0008006" key="4">
    <source>
        <dbReference type="Google" id="ProtNLM"/>
    </source>
</evidence>
<evidence type="ECO:0000313" key="2">
    <source>
        <dbReference type="EMBL" id="NDL60608.1"/>
    </source>
</evidence>
<keyword evidence="1" id="KW-1133">Transmembrane helix</keyword>
<comment type="caution">
    <text evidence="2">The sequence shown here is derived from an EMBL/GenBank/DDBJ whole genome shotgun (WGS) entry which is preliminary data.</text>
</comment>
<feature type="transmembrane region" description="Helical" evidence="1">
    <location>
        <begin position="66"/>
        <end position="93"/>
    </location>
</feature>
<dbReference type="RefSeq" id="WP_162453323.1">
    <property type="nucleotide sequence ID" value="NZ_WLZY01000013.1"/>
</dbReference>
<dbReference type="AlphaFoldDB" id="A0A7K3MDW5"/>
<keyword evidence="1" id="KW-0812">Transmembrane</keyword>
<feature type="transmembrane region" description="Helical" evidence="1">
    <location>
        <begin position="142"/>
        <end position="166"/>
    </location>
</feature>
<evidence type="ECO:0000256" key="1">
    <source>
        <dbReference type="SAM" id="Phobius"/>
    </source>
</evidence>
<feature type="transmembrane region" description="Helical" evidence="1">
    <location>
        <begin position="213"/>
        <end position="232"/>
    </location>
</feature>
<feature type="transmembrane region" description="Helical" evidence="1">
    <location>
        <begin position="32"/>
        <end position="60"/>
    </location>
</feature>
<feature type="transmembrane region" description="Helical" evidence="1">
    <location>
        <begin position="187"/>
        <end position="207"/>
    </location>
</feature>
<gene>
    <name evidence="2" type="ORF">F7O44_26360</name>
</gene>
<dbReference type="EMBL" id="WLZY01000013">
    <property type="protein sequence ID" value="NDL60608.1"/>
    <property type="molecule type" value="Genomic_DNA"/>
</dbReference>
<protein>
    <recommendedName>
        <fullName evidence="4">Ferredoxin-NADPH reductase</fullName>
    </recommendedName>
</protein>
<accession>A0A7K3MDW5</accession>
<sequence>MTTSTAVSTGAAQGGVVGTLLRPARQSTYENIFGTVYVGLMTNLLLAVACSPLIAALAIVRNPLASWPFFLVLSCLCAPALAGAFGCFAALQAGGTVVLRPFWSAYRAAARRALIVWAAGAVVVGVLVLDGIIVARTAWGGALVPFFVTTSVLVVAVVVGVVVLTVERRRSGLRELLRPCVYLLARRWYLVVMNVVVLGLAVAIVLAKPAIGIFVTSSPLLYVVWANTRFALSPILSAESEGDPASVPGD</sequence>
<organism evidence="2 3">
    <name type="scientific">Phytoactinopolyspora mesophila</name>
    <dbReference type="NCBI Taxonomy" id="2650750"/>
    <lineage>
        <taxon>Bacteria</taxon>
        <taxon>Bacillati</taxon>
        <taxon>Actinomycetota</taxon>
        <taxon>Actinomycetes</taxon>
        <taxon>Jiangellales</taxon>
        <taxon>Jiangellaceae</taxon>
        <taxon>Phytoactinopolyspora</taxon>
    </lineage>
</organism>
<evidence type="ECO:0000313" key="3">
    <source>
        <dbReference type="Proteomes" id="UP000460435"/>
    </source>
</evidence>
<keyword evidence="3" id="KW-1185">Reference proteome</keyword>
<dbReference type="Proteomes" id="UP000460435">
    <property type="component" value="Unassembled WGS sequence"/>
</dbReference>
<proteinExistence type="predicted"/>
<feature type="transmembrane region" description="Helical" evidence="1">
    <location>
        <begin position="114"/>
        <end position="136"/>
    </location>
</feature>
<reference evidence="2 3" key="1">
    <citation type="submission" date="2019-11" db="EMBL/GenBank/DDBJ databases">
        <authorList>
            <person name="Li X.-J."/>
            <person name="Feng X.-M."/>
        </authorList>
    </citation>
    <scope>NUCLEOTIDE SEQUENCE [LARGE SCALE GENOMIC DNA]</scope>
    <source>
        <strain evidence="2 3">XMNu-373</strain>
    </source>
</reference>